<evidence type="ECO:0000313" key="4">
    <source>
        <dbReference type="Proteomes" id="UP000275401"/>
    </source>
</evidence>
<organism evidence="3 4">
    <name type="scientific">Streptomyces botrytidirepellens</name>
    <dbReference type="NCBI Taxonomy" id="2486417"/>
    <lineage>
        <taxon>Bacteria</taxon>
        <taxon>Bacillati</taxon>
        <taxon>Actinomycetota</taxon>
        <taxon>Actinomycetes</taxon>
        <taxon>Kitasatosporales</taxon>
        <taxon>Streptomycetaceae</taxon>
        <taxon>Streptomyces</taxon>
    </lineage>
</organism>
<evidence type="ECO:0000313" key="3">
    <source>
        <dbReference type="EMBL" id="RNG31116.1"/>
    </source>
</evidence>
<protein>
    <recommendedName>
        <fullName evidence="2">Putative T7SS secretion signal domain-containing protein</fullName>
    </recommendedName>
</protein>
<sequence>MPTSGHTSTVVDPAARNAGLAGAWVEKHVGWGPGELELGQTEEPKELIHGDASKLRSNAAQLRGLAKGLESVGEGIRRLNSHEIKGETADAFRKRVSTEPKKWFQIAHACHRASGALTDVAHTVEWAQRQAREAIDTFARGKRASDRAREAHNDKVKAHSKAVDAYNSKSAVDDTECAAPPKAPGAFHDPGAADMETAREILAEARRQRDTAHDRAQSAVKGTYDEDRAGAPRAGTTELNFLEKIQNSEQYKKYTEFKEGYNKIKKLSKIRGSISATMALWQQWTKGGKAAEEWLEKMGKGPAWLSDAAAGDGRLAGLAARGVGAAETIGKISKAMMPLAIVGGLKQAISPDHGGGRGVADRIAGGAQALGGGAVLSETALGGGLLASEAVAASIPVAGWAVVGATGAYFAGSYIYDKWGDDIAAGAKTAWNATSDAVGSAVDNTVDTTVNAALHPSHAVKTAEHVVDGTVDSVKKLKFW</sequence>
<evidence type="ECO:0000256" key="1">
    <source>
        <dbReference type="SAM" id="MobiDB-lite"/>
    </source>
</evidence>
<accession>A0A3M8WMC4</accession>
<name>A0A3M8WMC4_9ACTN</name>
<proteinExistence type="predicted"/>
<keyword evidence="4" id="KW-1185">Reference proteome</keyword>
<dbReference type="Pfam" id="PF21725">
    <property type="entry name" value="T7SS_signal"/>
    <property type="match status" value="1"/>
</dbReference>
<dbReference type="AlphaFoldDB" id="A0A3M8WMC4"/>
<dbReference type="EMBL" id="RIBZ01000115">
    <property type="protein sequence ID" value="RNG31116.1"/>
    <property type="molecule type" value="Genomic_DNA"/>
</dbReference>
<dbReference type="InterPro" id="IPR049082">
    <property type="entry name" value="T7SS_signal"/>
</dbReference>
<dbReference type="Proteomes" id="UP000275401">
    <property type="component" value="Unassembled WGS sequence"/>
</dbReference>
<feature type="compositionally biased region" description="Basic and acidic residues" evidence="1">
    <location>
        <begin position="207"/>
        <end position="216"/>
    </location>
</feature>
<dbReference type="RefSeq" id="WP_123099438.1">
    <property type="nucleotide sequence ID" value="NZ_RIBZ01000115.1"/>
</dbReference>
<comment type="caution">
    <text evidence="3">The sequence shown here is derived from an EMBL/GenBank/DDBJ whole genome shotgun (WGS) entry which is preliminary data.</text>
</comment>
<gene>
    <name evidence="3" type="ORF">EEJ42_08955</name>
</gene>
<feature type="domain" description="Putative T7SS secretion signal" evidence="2">
    <location>
        <begin position="20"/>
        <end position="225"/>
    </location>
</feature>
<feature type="region of interest" description="Disordered" evidence="1">
    <location>
        <begin position="207"/>
        <end position="232"/>
    </location>
</feature>
<reference evidence="3 4" key="1">
    <citation type="submission" date="2018-11" db="EMBL/GenBank/DDBJ databases">
        <title>The Potential of Streptomyces as Biocontrol Agents against the Tomato grey mould, Botrytis cinerea (Gray mold) Frontiers in Microbiology.</title>
        <authorList>
            <person name="Li D."/>
        </authorList>
    </citation>
    <scope>NUCLEOTIDE SEQUENCE [LARGE SCALE GENOMIC DNA]</scope>
    <source>
        <strain evidence="3 4">NEAU-LD23</strain>
    </source>
</reference>
<evidence type="ECO:0000259" key="2">
    <source>
        <dbReference type="Pfam" id="PF21725"/>
    </source>
</evidence>